<dbReference type="AlphaFoldDB" id="A0A023G2G7"/>
<dbReference type="EMBL" id="GBBM01007479">
    <property type="protein sequence ID" value="JAC27939.1"/>
    <property type="molecule type" value="mRNA"/>
</dbReference>
<dbReference type="GO" id="GO:0005576">
    <property type="term" value="C:extracellular region"/>
    <property type="evidence" value="ECO:0007669"/>
    <property type="project" value="UniProtKB-SubCell"/>
</dbReference>
<evidence type="ECO:0000256" key="3">
    <source>
        <dbReference type="ARBA" id="ARBA00022729"/>
    </source>
</evidence>
<evidence type="ECO:0000256" key="1">
    <source>
        <dbReference type="ARBA" id="ARBA00004613"/>
    </source>
</evidence>
<feature type="chain" id="PRO_5001516648" description="Evasin" evidence="7">
    <location>
        <begin position="20"/>
        <end position="152"/>
    </location>
</feature>
<reference evidence="8" key="1">
    <citation type="submission" date="2014-03" db="EMBL/GenBank/DDBJ databases">
        <title>The sialotranscriptome of Amblyomma triste, Amblyomma parvum and Amblyomma cajennense ticks, uncovered by 454-based RNA-seq.</title>
        <authorList>
            <person name="Garcia G.R."/>
            <person name="Gardinassi L.G."/>
            <person name="Ribeiro J.M."/>
            <person name="Anatriello E."/>
            <person name="Ferreira B.R."/>
            <person name="Moreira H.N."/>
            <person name="Mafra C."/>
            <person name="Olegario M.M."/>
            <person name="Szabo P.J."/>
            <person name="Miranda-Santos I.K."/>
            <person name="Maruyama S.R."/>
        </authorList>
    </citation>
    <scope>NUCLEOTIDE SEQUENCE</scope>
    <source>
        <strain evidence="8">Mato Grasso do Sul</strain>
        <tissue evidence="8">Salivary glands</tissue>
    </source>
</reference>
<sequence>MHPAAAYVCLSAFVASVALKDLSSTTEETTVGYSSTTDNINASLGTETTTDGTTTEYYDYELDNCTCSHPTLRNSMNVTGAVGCSLPCNGVNCTLPDGTNCYTLGSKLTSVQLQARTIEQSCQAGVCHNGTCILNGTVELCFPLVPKTKTLS</sequence>
<accession>A0A023G2G7</accession>
<organism evidence="8">
    <name type="scientific">Amblyomma triste</name>
    <name type="common">Neotropical tick</name>
    <dbReference type="NCBI Taxonomy" id="251400"/>
    <lineage>
        <taxon>Eukaryota</taxon>
        <taxon>Metazoa</taxon>
        <taxon>Ecdysozoa</taxon>
        <taxon>Arthropoda</taxon>
        <taxon>Chelicerata</taxon>
        <taxon>Arachnida</taxon>
        <taxon>Acari</taxon>
        <taxon>Parasitiformes</taxon>
        <taxon>Ixodida</taxon>
        <taxon>Ixodoidea</taxon>
        <taxon>Ixodidae</taxon>
        <taxon>Amblyomminae</taxon>
        <taxon>Amblyomma</taxon>
    </lineage>
</organism>
<comment type="subcellular location">
    <subcellularLocation>
        <location evidence="1 6">Secreted</location>
    </subcellularLocation>
</comment>
<evidence type="ECO:0000256" key="2">
    <source>
        <dbReference type="ARBA" id="ARBA00022525"/>
    </source>
</evidence>
<protein>
    <recommendedName>
        <fullName evidence="6">Evasin</fullName>
    </recommendedName>
</protein>
<dbReference type="GO" id="GO:0019957">
    <property type="term" value="F:C-C chemokine binding"/>
    <property type="evidence" value="ECO:0007669"/>
    <property type="project" value="InterPro"/>
</dbReference>
<keyword evidence="4 6" id="KW-1015">Disulfide bond</keyword>
<evidence type="ECO:0000256" key="6">
    <source>
        <dbReference type="RuleBase" id="RU369006"/>
    </source>
</evidence>
<keyword evidence="5 6" id="KW-0325">Glycoprotein</keyword>
<comment type="function">
    <text evidence="6">Salivary chemokine-binding protein which binds to host chemokines.</text>
</comment>
<proteinExistence type="evidence at transcript level"/>
<dbReference type="Pfam" id="PF19429">
    <property type="entry name" value="EVA_Class_A"/>
    <property type="match status" value="1"/>
</dbReference>
<feature type="signal peptide" evidence="7">
    <location>
        <begin position="1"/>
        <end position="19"/>
    </location>
</feature>
<name>A0A023G2G7_AMBTT</name>
<keyword evidence="2 6" id="KW-0964">Secreted</keyword>
<evidence type="ECO:0000313" key="8">
    <source>
        <dbReference type="EMBL" id="JAC27939.1"/>
    </source>
</evidence>
<evidence type="ECO:0000256" key="4">
    <source>
        <dbReference type="ARBA" id="ARBA00023157"/>
    </source>
</evidence>
<keyword evidence="3 6" id="KW-0732">Signal</keyword>
<dbReference type="InterPro" id="IPR045797">
    <property type="entry name" value="EVA_Class_A"/>
</dbReference>
<evidence type="ECO:0000256" key="5">
    <source>
        <dbReference type="ARBA" id="ARBA00023180"/>
    </source>
</evidence>
<dbReference type="Gene3D" id="2.30.130.100">
    <property type="match status" value="1"/>
</dbReference>
<evidence type="ECO:0000256" key="7">
    <source>
        <dbReference type="SAM" id="SignalP"/>
    </source>
</evidence>